<evidence type="ECO:0000256" key="8">
    <source>
        <dbReference type="ARBA" id="ARBA00022833"/>
    </source>
</evidence>
<feature type="region of interest" description="Disordered" evidence="13">
    <location>
        <begin position="182"/>
        <end position="233"/>
    </location>
</feature>
<keyword evidence="7 11" id="KW-0863">Zinc-finger</keyword>
<gene>
    <name evidence="16" type="primary">Gvinp1_0</name>
    <name evidence="16" type="ORF">GTO96_0021753</name>
</gene>
<dbReference type="InterPro" id="IPR058641">
    <property type="entry name" value="GVIN1_dom"/>
</dbReference>
<dbReference type="GO" id="GO:0008270">
    <property type="term" value="F:zinc ion binding"/>
    <property type="evidence" value="ECO:0007669"/>
    <property type="project" value="UniProtKB-KW"/>
</dbReference>
<evidence type="ECO:0000256" key="13">
    <source>
        <dbReference type="SAM" id="MobiDB-lite"/>
    </source>
</evidence>
<feature type="non-terminal residue" evidence="16">
    <location>
        <position position="1902"/>
    </location>
</feature>
<evidence type="ECO:0000256" key="11">
    <source>
        <dbReference type="PROSITE-ProRule" id="PRU00175"/>
    </source>
</evidence>
<keyword evidence="4" id="KW-0963">Cytoplasm</keyword>
<sequence>METNQLNSDQLTCPVCLEFLQDPASLPCGHNYCMKCIQEYWHQTEVYNCPQCRQTFPSIPGLAKNILLANLVESVKQAGLSGSPPDEYAYAVTVSMTLRNFLQINESKIEFNIFGSPNSIKSICNNLGHFTANVCTHVRNLGVIFDHFRDLEIVVHAFISSHLDYCNCLYLGISQSPRKENVLESKNENEENPQKQATKRETTWKIKENSEPKKEEKNGFAIKKVTEGAEDDRRNEVMMETNLEQHAGMKDGENDDYMKEKQHECIPEKNGTNKQTENHEQKEMTESKCMTEHGNDQKAIRTESAREMNGKEVKSVKEKEFISLLEKLGLKEPYKKAMCKTDAIVIKQMSLCEIQPKNNKDLPYFYLERLIMMDYRMRYLFCQEIDSSTSNERQKKGEVDLSLDDFFSDNCEDKEEVDTHQSGHIHPMDLQMALLHCSDDFLKQYLYSKLYLCQYALPFLVPDPCSSNIEFPLWAFRQIKIGCKDTNTQSSKVSSVVQTDMPLVSFIRLGSSLVSKSHIMNMVLNRQKHNTFFHRHCKGSRRDNVLIDGMVEIAWFSSGGRKDDVFEDCIAFTNLHGDARQYDKQVNFLLEISAVNVVFISDSGLKEQDKVFLKKFFDSPQPLICLHADKEIIKGSRSGQKFRIGLKNRNEAELTEEIIAILRYCLSISKKTIRIEACSDIAMQHGFVVDEDNKDCREGRALAEAIVCLVKDKSLLERKEAFLPLQGHMWHKWCQEDKELYRLKQKGNKSIEQYRSEIEGRKKRIREEQLWRAFPLNDLMKNLIDILHSHSKPIKMYFLQWLKVFLDELLADSVPELQQQYHKTWLQMQTLQNKLSLPSEISELQSVLDELSNQISDCIFDLKHILREMGQLFEASQTVKTIDGNCIASLPGIASELLISGHPLELMDGDAAHVPVKWICSVLDKVQEKLGDVRLFVLSVLGLQSSGKSTLLNAMFGLQFDVSAGRCTRGAFMQLIKVDDDIQAEIKYDYILVVDTEGLRATELSYKKSLSHDNELATFVMGLGNMTVINIFGENPSEIQDILQISVQAFLRMKQVNLSPSCLFVHQNVEENGAKDKNMEARRRLQEKLDEMTRAAAEEEECNVKCFSDVIRFDVNTQTHYFAHLWEGNPPMAPPNPSYSQNVQDLKRVILNAAVPQESQQIPKVSDFKLRVQDLWTALLSENFVFSFRNSFEISTYHRLEVKYCEWTWALRCYVLELENKLVNEIENNSKTKTEINKEVNQTYNRVKEDIEKYFKHERNLEILVQWKANIEIKYEQLRDQLIEELNRKCQILIQAKKSCKRVDENSTRREQNLLKQSKDLAEKLRTKNPSETVMQEEFEKLWEEWEKETARDFTPPPEVDIAGDIEAILLSHFKRHPYVCDKVQNRKAMEETLDTPSSYNPLELATMFMVYIKQKWNVFNARKPKHTKTKMSKGLLLEDYKQTESITNKITEAVMNYIHEKEKEKVDYSPSHMHGVLSIISNDLEASSSQIPTIQYKEEYRFDLSLHLCEVATLRFTKMHRAFRAANDPLLYLKSMKDTYYKMFKTLCRGASSVTIFVDFLSSKLEAALHQAVLDQVCIDIANEMRQNCLPLKESKINLEYHLLKDMAEKEDFSRFWEYIKAPKYFFKNYIKTCVYNYCMDNKLIKSLSEKRLEELKSVVLTAISKATTTALKSLKNIKNPQKSKLSKWLDVFCEELEKCLKLPRNTLTHMEDEEISDMDLLQESLTKALATSVENISKKFASAALVDLRNAKQQPEDSLFALLSGCWEQCPFCGAICTNSIEGHSGDHSVPFHRPEGVNGGQWYKTDHFVIDICTSSVASDCSIVLSDTHHVPYKQYRKAGPKYERWRIVPDDSELKYWKWFVCRFQKELEDKYQRKFEGRGKIPYQWKQIKKTEIFVEL</sequence>
<dbReference type="Gene3D" id="3.30.40.10">
    <property type="entry name" value="Zinc/RING finger domain, C3HC4 (zinc finger)"/>
    <property type="match status" value="1"/>
</dbReference>
<evidence type="ECO:0000256" key="6">
    <source>
        <dbReference type="ARBA" id="ARBA00022741"/>
    </source>
</evidence>
<feature type="domain" description="VLIG-type G" evidence="15">
    <location>
        <begin position="932"/>
        <end position="1173"/>
    </location>
</feature>
<dbReference type="SUPFAM" id="SSF57850">
    <property type="entry name" value="RING/U-box"/>
    <property type="match status" value="1"/>
</dbReference>
<dbReference type="Pfam" id="PF25974">
    <property type="entry name" value="URGCP_9th"/>
    <property type="match status" value="1"/>
</dbReference>
<evidence type="ECO:0000256" key="12">
    <source>
        <dbReference type="SAM" id="Coils"/>
    </source>
</evidence>
<evidence type="ECO:0000313" key="16">
    <source>
        <dbReference type="EMBL" id="KAG2460210.1"/>
    </source>
</evidence>
<evidence type="ECO:0000256" key="1">
    <source>
        <dbReference type="ARBA" id="ARBA00004123"/>
    </source>
</evidence>
<dbReference type="InterPro" id="IPR027417">
    <property type="entry name" value="P-loop_NTPase"/>
</dbReference>
<feature type="coiled-coil region" evidence="12">
    <location>
        <begin position="1071"/>
        <end position="1102"/>
    </location>
</feature>
<dbReference type="SMART" id="SM00184">
    <property type="entry name" value="RING"/>
    <property type="match status" value="1"/>
</dbReference>
<dbReference type="InterPro" id="IPR017907">
    <property type="entry name" value="Znf_RING_CS"/>
</dbReference>
<dbReference type="SUPFAM" id="SSF52540">
    <property type="entry name" value="P-loop containing nucleoside triphosphate hydrolases"/>
    <property type="match status" value="1"/>
</dbReference>
<comment type="subcellular location">
    <subcellularLocation>
        <location evidence="2">Cytoplasm</location>
    </subcellularLocation>
    <subcellularLocation>
        <location evidence="1">Nucleus</location>
    </subcellularLocation>
</comment>
<dbReference type="Pfam" id="PF15227">
    <property type="entry name" value="zf-C3HC4_4"/>
    <property type="match status" value="1"/>
</dbReference>
<dbReference type="GO" id="GO:0005737">
    <property type="term" value="C:cytoplasm"/>
    <property type="evidence" value="ECO:0007669"/>
    <property type="project" value="UniProtKB-SubCell"/>
</dbReference>
<feature type="region of interest" description="Disordered" evidence="13">
    <location>
        <begin position="268"/>
        <end position="296"/>
    </location>
</feature>
<dbReference type="InterPro" id="IPR001841">
    <property type="entry name" value="Znf_RING"/>
</dbReference>
<comment type="similarity">
    <text evidence="3">Belongs to the TRAFAC class dynamin-like GTPase superfamily. Very large inducible GTPase (VLIG) family.</text>
</comment>
<evidence type="ECO:0000313" key="17">
    <source>
        <dbReference type="Proteomes" id="UP000886611"/>
    </source>
</evidence>
<comment type="caution">
    <text evidence="16">The sequence shown here is derived from an EMBL/GenBank/DDBJ whole genome shotgun (WGS) entry which is preliminary data.</text>
</comment>
<dbReference type="Pfam" id="PF25496">
    <property type="entry name" value="URGCP"/>
    <property type="match status" value="1"/>
</dbReference>
<accession>A0A8X7X303</accession>
<name>A0A8X7X303_POLSE</name>
<evidence type="ECO:0000256" key="2">
    <source>
        <dbReference type="ARBA" id="ARBA00004496"/>
    </source>
</evidence>
<feature type="domain" description="RING-type" evidence="14">
    <location>
        <begin position="13"/>
        <end position="53"/>
    </location>
</feature>
<evidence type="ECO:0000256" key="9">
    <source>
        <dbReference type="ARBA" id="ARBA00023134"/>
    </source>
</evidence>
<dbReference type="InterPro" id="IPR013083">
    <property type="entry name" value="Znf_RING/FYVE/PHD"/>
</dbReference>
<dbReference type="PANTHER" id="PTHR22796:SF6">
    <property type="entry name" value="INTERFERON-INDUCED VERY LARGE GTPASE 1-RELATED"/>
    <property type="match status" value="1"/>
</dbReference>
<reference evidence="16 17" key="1">
    <citation type="journal article" date="2021" name="Cell">
        <title>Tracing the genetic footprints of vertebrate landing in non-teleost ray-finned fishes.</title>
        <authorList>
            <person name="Bi X."/>
            <person name="Wang K."/>
            <person name="Yang L."/>
            <person name="Pan H."/>
            <person name="Jiang H."/>
            <person name="Wei Q."/>
            <person name="Fang M."/>
            <person name="Yu H."/>
            <person name="Zhu C."/>
            <person name="Cai Y."/>
            <person name="He Y."/>
            <person name="Gan X."/>
            <person name="Zeng H."/>
            <person name="Yu D."/>
            <person name="Zhu Y."/>
            <person name="Jiang H."/>
            <person name="Qiu Q."/>
            <person name="Yang H."/>
            <person name="Zhang Y.E."/>
            <person name="Wang W."/>
            <person name="Zhu M."/>
            <person name="He S."/>
            <person name="Zhang G."/>
        </authorList>
    </citation>
    <scope>NUCLEOTIDE SEQUENCE [LARGE SCALE GENOMIC DNA]</scope>
    <source>
        <strain evidence="16">Bchr_013</strain>
    </source>
</reference>
<keyword evidence="9" id="KW-0342">GTP-binding</keyword>
<keyword evidence="8" id="KW-0862">Zinc</keyword>
<keyword evidence="5" id="KW-0479">Metal-binding</keyword>
<evidence type="ECO:0000256" key="3">
    <source>
        <dbReference type="ARBA" id="ARBA00006828"/>
    </source>
</evidence>
<feature type="compositionally biased region" description="Basic and acidic residues" evidence="13">
    <location>
        <begin position="276"/>
        <end position="296"/>
    </location>
</feature>
<evidence type="ECO:0000259" key="15">
    <source>
        <dbReference type="PROSITE" id="PS51717"/>
    </source>
</evidence>
<organism evidence="16 17">
    <name type="scientific">Polypterus senegalus</name>
    <name type="common">Senegal bichir</name>
    <dbReference type="NCBI Taxonomy" id="55291"/>
    <lineage>
        <taxon>Eukaryota</taxon>
        <taxon>Metazoa</taxon>
        <taxon>Chordata</taxon>
        <taxon>Craniata</taxon>
        <taxon>Vertebrata</taxon>
        <taxon>Euteleostomi</taxon>
        <taxon>Actinopterygii</taxon>
        <taxon>Polypteriformes</taxon>
        <taxon>Polypteridae</taxon>
        <taxon>Polypterus</taxon>
    </lineage>
</organism>
<dbReference type="EMBL" id="JAATIS010005064">
    <property type="protein sequence ID" value="KAG2460210.1"/>
    <property type="molecule type" value="Genomic_DNA"/>
</dbReference>
<dbReference type="InterPro" id="IPR057365">
    <property type="entry name" value="URGCP"/>
</dbReference>
<dbReference type="Pfam" id="PF25683">
    <property type="entry name" value="URGCP_GTPase"/>
    <property type="match status" value="1"/>
</dbReference>
<keyword evidence="17" id="KW-1185">Reference proteome</keyword>
<dbReference type="PROSITE" id="PS51717">
    <property type="entry name" value="G_VLIG"/>
    <property type="match status" value="1"/>
</dbReference>
<dbReference type="PROSITE" id="PS00518">
    <property type="entry name" value="ZF_RING_1"/>
    <property type="match status" value="1"/>
</dbReference>
<protein>
    <submittedName>
        <fullName evidence="16">GVIN1 GTPase</fullName>
    </submittedName>
</protein>
<evidence type="ECO:0000256" key="4">
    <source>
        <dbReference type="ARBA" id="ARBA00022490"/>
    </source>
</evidence>
<keyword evidence="12" id="KW-0175">Coiled coil</keyword>
<evidence type="ECO:0000256" key="5">
    <source>
        <dbReference type="ARBA" id="ARBA00022723"/>
    </source>
</evidence>
<dbReference type="Gene3D" id="3.40.50.300">
    <property type="entry name" value="P-loop containing nucleotide triphosphate hydrolases"/>
    <property type="match status" value="1"/>
</dbReference>
<dbReference type="GO" id="GO:0005525">
    <property type="term" value="F:GTP binding"/>
    <property type="evidence" value="ECO:0007669"/>
    <property type="project" value="UniProtKB-KW"/>
</dbReference>
<evidence type="ECO:0000256" key="7">
    <source>
        <dbReference type="ARBA" id="ARBA00022771"/>
    </source>
</evidence>
<feature type="non-terminal residue" evidence="16">
    <location>
        <position position="1"/>
    </location>
</feature>
<keyword evidence="10" id="KW-0539">Nucleus</keyword>
<keyword evidence="6" id="KW-0547">Nucleotide-binding</keyword>
<evidence type="ECO:0000256" key="10">
    <source>
        <dbReference type="ARBA" id="ARBA00023242"/>
    </source>
</evidence>
<proteinExistence type="inferred from homology"/>
<evidence type="ECO:0000259" key="14">
    <source>
        <dbReference type="PROSITE" id="PS50089"/>
    </source>
</evidence>
<dbReference type="Proteomes" id="UP000886611">
    <property type="component" value="Unassembled WGS sequence"/>
</dbReference>
<dbReference type="PROSITE" id="PS50089">
    <property type="entry name" value="ZF_RING_2"/>
    <property type="match status" value="1"/>
</dbReference>
<dbReference type="PANTHER" id="PTHR22796">
    <property type="entry name" value="URG4-RELATED"/>
    <property type="match status" value="1"/>
</dbReference>
<dbReference type="GO" id="GO:0005634">
    <property type="term" value="C:nucleus"/>
    <property type="evidence" value="ECO:0007669"/>
    <property type="project" value="UniProtKB-SubCell"/>
</dbReference>
<dbReference type="InterPro" id="IPR030383">
    <property type="entry name" value="G_VLIG_dom"/>
</dbReference>